<evidence type="ECO:0000256" key="5">
    <source>
        <dbReference type="ARBA" id="ARBA00022729"/>
    </source>
</evidence>
<evidence type="ECO:0000313" key="11">
    <source>
        <dbReference type="Proteomes" id="UP000263900"/>
    </source>
</evidence>
<dbReference type="PANTHER" id="PTHR30069">
    <property type="entry name" value="TONB-DEPENDENT OUTER MEMBRANE RECEPTOR"/>
    <property type="match status" value="1"/>
</dbReference>
<proteinExistence type="inferred from homology"/>
<evidence type="ECO:0000256" key="3">
    <source>
        <dbReference type="ARBA" id="ARBA00022452"/>
    </source>
</evidence>
<dbReference type="OrthoDB" id="9768177at2"/>
<dbReference type="Gene3D" id="2.170.130.10">
    <property type="entry name" value="TonB-dependent receptor, plug domain"/>
    <property type="match status" value="1"/>
</dbReference>
<dbReference type="InterPro" id="IPR039426">
    <property type="entry name" value="TonB-dep_rcpt-like"/>
</dbReference>
<dbReference type="PANTHER" id="PTHR30069:SF29">
    <property type="entry name" value="HEMOGLOBIN AND HEMOGLOBIN-HAPTOGLOBIN-BINDING PROTEIN 1-RELATED"/>
    <property type="match status" value="1"/>
</dbReference>
<evidence type="ECO:0000313" key="10">
    <source>
        <dbReference type="EMBL" id="AXY75521.1"/>
    </source>
</evidence>
<keyword evidence="7 8" id="KW-0998">Cell outer membrane</keyword>
<dbReference type="InterPro" id="IPR008969">
    <property type="entry name" value="CarboxyPept-like_regulatory"/>
</dbReference>
<evidence type="ECO:0000256" key="7">
    <source>
        <dbReference type="ARBA" id="ARBA00023237"/>
    </source>
</evidence>
<dbReference type="InterPro" id="IPR023996">
    <property type="entry name" value="TonB-dep_OMP_SusC/RagA"/>
</dbReference>
<name>A0A3B7MYZ7_9BACT</name>
<dbReference type="Gene3D" id="3.55.50.30">
    <property type="match status" value="1"/>
</dbReference>
<dbReference type="AlphaFoldDB" id="A0A3B7MYZ7"/>
<comment type="similarity">
    <text evidence="8">Belongs to the TonB-dependent receptor family.</text>
</comment>
<evidence type="ECO:0000256" key="1">
    <source>
        <dbReference type="ARBA" id="ARBA00004571"/>
    </source>
</evidence>
<dbReference type="InterPro" id="IPR023997">
    <property type="entry name" value="TonB-dep_OMP_SusC/RagA_CS"/>
</dbReference>
<dbReference type="SUPFAM" id="SSF56935">
    <property type="entry name" value="Porins"/>
    <property type="match status" value="1"/>
</dbReference>
<reference evidence="10 11" key="1">
    <citation type="submission" date="2018-09" db="EMBL/GenBank/DDBJ databases">
        <title>Genome sequencing of strain 6GH32-13.</title>
        <authorList>
            <person name="Weon H.-Y."/>
            <person name="Heo J."/>
            <person name="Kwon S.-W."/>
        </authorList>
    </citation>
    <scope>NUCLEOTIDE SEQUENCE [LARGE SCALE GENOMIC DNA]</scope>
    <source>
        <strain evidence="10 11">5GH32-13</strain>
    </source>
</reference>
<keyword evidence="4 8" id="KW-0812">Transmembrane</keyword>
<comment type="subcellular location">
    <subcellularLocation>
        <location evidence="1 8">Cell outer membrane</location>
        <topology evidence="1 8">Multi-pass membrane protein</topology>
    </subcellularLocation>
</comment>
<organism evidence="10 11">
    <name type="scientific">Paraflavitalea soli</name>
    <dbReference type="NCBI Taxonomy" id="2315862"/>
    <lineage>
        <taxon>Bacteria</taxon>
        <taxon>Pseudomonadati</taxon>
        <taxon>Bacteroidota</taxon>
        <taxon>Chitinophagia</taxon>
        <taxon>Chitinophagales</taxon>
        <taxon>Chitinophagaceae</taxon>
        <taxon>Paraflavitalea</taxon>
    </lineage>
</organism>
<dbReference type="Pfam" id="PF07715">
    <property type="entry name" value="Plug"/>
    <property type="match status" value="1"/>
</dbReference>
<feature type="domain" description="TonB-dependent receptor plug" evidence="9">
    <location>
        <begin position="265"/>
        <end position="373"/>
    </location>
</feature>
<dbReference type="Gene3D" id="2.60.40.1120">
    <property type="entry name" value="Carboxypeptidase-like, regulatory domain"/>
    <property type="match status" value="1"/>
</dbReference>
<dbReference type="NCBIfam" id="TIGR04056">
    <property type="entry name" value="OMP_RagA_SusC"/>
    <property type="match status" value="1"/>
</dbReference>
<accession>A0A3B7MYZ7</accession>
<evidence type="ECO:0000256" key="2">
    <source>
        <dbReference type="ARBA" id="ARBA00022448"/>
    </source>
</evidence>
<dbReference type="InterPro" id="IPR036942">
    <property type="entry name" value="Beta-barrel_TonB_sf"/>
</dbReference>
<keyword evidence="5" id="KW-0732">Signal</keyword>
<dbReference type="InterPro" id="IPR037066">
    <property type="entry name" value="Plug_dom_sf"/>
</dbReference>
<evidence type="ECO:0000259" key="9">
    <source>
        <dbReference type="Pfam" id="PF07715"/>
    </source>
</evidence>
<dbReference type="Gene3D" id="2.40.170.20">
    <property type="entry name" value="TonB-dependent receptor, beta-barrel domain"/>
    <property type="match status" value="1"/>
</dbReference>
<dbReference type="GO" id="GO:0044718">
    <property type="term" value="P:siderophore transmembrane transport"/>
    <property type="evidence" value="ECO:0007669"/>
    <property type="project" value="TreeGrafter"/>
</dbReference>
<sequence length="1239" mass="135821">MQKTVYPASGSKLCSLTRIFRQLSEGKSSSGSRRSKILKAMKLSSFFLLAFCLQVSANVTSQTITLSGKDMPLEKVFTAIKKQTGFIVFCNKELLENTKPVTITATGMSLQDFLEKALRDQPLSYLLEDKTIVMMRKPVPKEKAPDSVAVPDIHITGQLVNAETREPISAASISVKNTKQGTTSTATGQFSLSNVDESAILVISSVGFTPLEIPVSKLIAIPAGGTISVGENVLSKAVGGAFILQLKALPASLNEVVVVAFGQVKKKDLTGSVSTLSAEAISQQHVSTLSRALEGMVSGVQLSTSTGQPGSEASIRVRGLGSLSAGSDPLVVVDGVPSAFPLASYNPADIESIVISKDAASNSLYGSRASNGVILVTTKKGTRGKTKINFDVRLGQNSQGIPDFDMVKDPAEFYELAWKGIYNYVRYSNDAAAAGLHLNDADARQYASKNLFTANGAALQNPNNLGNYMLYDIPAGTTLIDPATGKIRPDAKLLYHDDWNDYFIKKTFSQQYNVSLSGGNDKTDYFLSVGYMSDPSYVMGSDFNRYNARLKVNTAITSWLKGGMNISYSRRYSNVPNYSGGTVNNNVFAFKDYFAPTWPLFAHNQDGSIRRNANGDIMYDLGTGETWSPYGATKRASFTGYSPAIYFEKDLTELTSDDFSGRAFLEGTFLKDFRVKLDFSLDNIYTYNKTYGNNESGTAARDLQGSISGYWAKGMNLNTIQTINYTKVLGAHSIDVLAGHEYRWTRGDNMSGSKSLMFAPNNPDMTNAIRINSLTGNGVSSALEGYLSRASYNYDSKYYLTASIRTDGSSNFRYDKWGTFWSVGGAWRISQEKFMDKTAGWLTELKLRSSYGTLGNQNVGANRWTDIWAISNTGSIENPVLGIYQASIGNPALTWESNNIFDAGLDFRIWDRFYGTVDYFRRKTVDMLWAKPLPASTGQASKLENVASLMNTGYEIELGYDIIRSKDWNWNVSVRASHYENKLLEIPPGVGSKALNGNYEEGNYLRGEGKDYYNLYMYKYAGVDKATGEGLLYKELRATDNLSLYPGKKIGDIVTTKGNDGTKFELGTASPDLVGGFNTSVQYKSFDLSVLTSWQIGGKTISLTYQNLTLQRVLGIHKDMMKGWTPENPDSNIPMFMNGAQNYYSRPVGGAQGQYSDWALFDASYFNIRNVSVGYRLPQSIASKNGIEALRVFFSVENLAFFSAKKGLDPRQSFDGGSTTAAFGFPQTRTITFGINLTL</sequence>
<dbReference type="SUPFAM" id="SSF49464">
    <property type="entry name" value="Carboxypeptidase regulatory domain-like"/>
    <property type="match status" value="1"/>
</dbReference>
<evidence type="ECO:0000256" key="4">
    <source>
        <dbReference type="ARBA" id="ARBA00022692"/>
    </source>
</evidence>
<dbReference type="GO" id="GO:0015344">
    <property type="term" value="F:siderophore uptake transmembrane transporter activity"/>
    <property type="evidence" value="ECO:0007669"/>
    <property type="project" value="TreeGrafter"/>
</dbReference>
<dbReference type="GO" id="GO:0009279">
    <property type="term" value="C:cell outer membrane"/>
    <property type="evidence" value="ECO:0007669"/>
    <property type="project" value="UniProtKB-SubCell"/>
</dbReference>
<dbReference type="KEGG" id="pseg:D3H65_16725"/>
<dbReference type="EMBL" id="CP032157">
    <property type="protein sequence ID" value="AXY75521.1"/>
    <property type="molecule type" value="Genomic_DNA"/>
</dbReference>
<keyword evidence="2 8" id="KW-0813">Transport</keyword>
<keyword evidence="6 8" id="KW-0472">Membrane</keyword>
<keyword evidence="11" id="KW-1185">Reference proteome</keyword>
<dbReference type="Pfam" id="PF13715">
    <property type="entry name" value="CarbopepD_reg_2"/>
    <property type="match status" value="1"/>
</dbReference>
<evidence type="ECO:0000256" key="6">
    <source>
        <dbReference type="ARBA" id="ARBA00023136"/>
    </source>
</evidence>
<dbReference type="Proteomes" id="UP000263900">
    <property type="component" value="Chromosome"/>
</dbReference>
<keyword evidence="3 8" id="KW-1134">Transmembrane beta strand</keyword>
<evidence type="ECO:0000256" key="8">
    <source>
        <dbReference type="PROSITE-ProRule" id="PRU01360"/>
    </source>
</evidence>
<gene>
    <name evidence="10" type="ORF">D3H65_16725</name>
</gene>
<protein>
    <submittedName>
        <fullName evidence="10">SusC/RagA family TonB-linked outer membrane protein</fullName>
    </submittedName>
</protein>
<dbReference type="InterPro" id="IPR012910">
    <property type="entry name" value="Plug_dom"/>
</dbReference>
<dbReference type="NCBIfam" id="TIGR04057">
    <property type="entry name" value="SusC_RagA_signa"/>
    <property type="match status" value="1"/>
</dbReference>
<dbReference type="PROSITE" id="PS52016">
    <property type="entry name" value="TONB_DEPENDENT_REC_3"/>
    <property type="match status" value="1"/>
</dbReference>